<evidence type="ECO:0000256" key="1">
    <source>
        <dbReference type="SAM" id="SignalP"/>
    </source>
</evidence>
<evidence type="ECO:0000313" key="3">
    <source>
        <dbReference type="RefSeq" id="XP_026761698.2"/>
    </source>
</evidence>
<proteinExistence type="predicted"/>
<gene>
    <name evidence="3" type="primary">LOC113520537</name>
</gene>
<dbReference type="AlphaFoldDB" id="A0A6J1WZ47"/>
<dbReference type="RefSeq" id="XP_026761698.2">
    <property type="nucleotide sequence ID" value="XM_026905897.3"/>
</dbReference>
<dbReference type="Proteomes" id="UP001652740">
    <property type="component" value="Unplaced"/>
</dbReference>
<dbReference type="GeneID" id="113520537"/>
<protein>
    <submittedName>
        <fullName evidence="3">Uncharacterized protein LOC113520537</fullName>
    </submittedName>
</protein>
<keyword evidence="1" id="KW-0732">Signal</keyword>
<name>A0A6J1WZ47_GALME</name>
<accession>A0A6J1WZ47</accession>
<feature type="signal peptide" evidence="1">
    <location>
        <begin position="1"/>
        <end position="18"/>
    </location>
</feature>
<sequence length="184" mass="21182">MKMQVIILLVVCVVSAIADPISKQKLSVDNKEPLSERKATETKHSEGLLNNVEPEQKNDAVGTDFVTNVNDENGEYRDSNTQIIIESIDSSVDEVTSPSPMLIDNDIALNGDIYSNTLVNNPDEIMETAAGFVPIPIFSKRQKARRRFATRPHFKRNPYAYKYRETQYYYPYYRFYYPSSLNYY</sequence>
<reference evidence="3" key="1">
    <citation type="submission" date="2025-08" db="UniProtKB">
        <authorList>
            <consortium name="RefSeq"/>
        </authorList>
    </citation>
    <scope>IDENTIFICATION</scope>
    <source>
        <tissue evidence="3">Whole larvae</tissue>
    </source>
</reference>
<feature type="chain" id="PRO_5047000427" evidence="1">
    <location>
        <begin position="19"/>
        <end position="184"/>
    </location>
</feature>
<dbReference type="InParanoid" id="A0A6J1WZ47"/>
<organism evidence="2 3">
    <name type="scientific">Galleria mellonella</name>
    <name type="common">Greater wax moth</name>
    <dbReference type="NCBI Taxonomy" id="7137"/>
    <lineage>
        <taxon>Eukaryota</taxon>
        <taxon>Metazoa</taxon>
        <taxon>Ecdysozoa</taxon>
        <taxon>Arthropoda</taxon>
        <taxon>Hexapoda</taxon>
        <taxon>Insecta</taxon>
        <taxon>Pterygota</taxon>
        <taxon>Neoptera</taxon>
        <taxon>Endopterygota</taxon>
        <taxon>Lepidoptera</taxon>
        <taxon>Glossata</taxon>
        <taxon>Ditrysia</taxon>
        <taxon>Pyraloidea</taxon>
        <taxon>Pyralidae</taxon>
        <taxon>Galleriinae</taxon>
        <taxon>Galleria</taxon>
    </lineage>
</organism>
<evidence type="ECO:0000313" key="2">
    <source>
        <dbReference type="Proteomes" id="UP001652740"/>
    </source>
</evidence>
<dbReference type="KEGG" id="gmw:113520537"/>
<keyword evidence="2" id="KW-1185">Reference proteome</keyword>